<evidence type="ECO:0000313" key="3">
    <source>
        <dbReference type="EMBL" id="PIO77262.1"/>
    </source>
</evidence>
<dbReference type="OrthoDB" id="2382881at2759"/>
<dbReference type="EMBL" id="KZ345005">
    <property type="protein sequence ID" value="PIO77262.1"/>
    <property type="molecule type" value="Genomic_DNA"/>
</dbReference>
<dbReference type="AlphaFoldDB" id="A0A2G9V5M2"/>
<evidence type="ECO:0000313" key="4">
    <source>
        <dbReference type="Proteomes" id="UP000230423"/>
    </source>
</evidence>
<dbReference type="Proteomes" id="UP000230423">
    <property type="component" value="Unassembled WGS sequence"/>
</dbReference>
<dbReference type="InterPro" id="IPR012936">
    <property type="entry name" value="Erv_C"/>
</dbReference>
<accession>A0A2G9V5M2</accession>
<keyword evidence="4" id="KW-1185">Reference proteome</keyword>
<protein>
    <recommendedName>
        <fullName evidence="2">Endoplasmic reticulum vesicle transporter C-terminal domain-containing protein</fullName>
    </recommendedName>
</protein>
<dbReference type="PANTHER" id="PTHR10984">
    <property type="entry name" value="ENDOPLASMIC RETICULUM-GOLGI INTERMEDIATE COMPARTMENT PROTEIN"/>
    <property type="match status" value="1"/>
</dbReference>
<dbReference type="GO" id="GO:0016020">
    <property type="term" value="C:membrane"/>
    <property type="evidence" value="ECO:0007669"/>
    <property type="project" value="TreeGrafter"/>
</dbReference>
<organism evidence="3 4">
    <name type="scientific">Teladorsagia circumcincta</name>
    <name type="common">Brown stomach worm</name>
    <name type="synonym">Ostertagia circumcincta</name>
    <dbReference type="NCBI Taxonomy" id="45464"/>
    <lineage>
        <taxon>Eukaryota</taxon>
        <taxon>Metazoa</taxon>
        <taxon>Ecdysozoa</taxon>
        <taxon>Nematoda</taxon>
        <taxon>Chromadorea</taxon>
        <taxon>Rhabditida</taxon>
        <taxon>Rhabditina</taxon>
        <taxon>Rhabditomorpha</taxon>
        <taxon>Strongyloidea</taxon>
        <taxon>Trichostrongylidae</taxon>
        <taxon>Teladorsagia</taxon>
    </lineage>
</organism>
<name>A0A2G9V5M2_TELCI</name>
<dbReference type="GO" id="GO:0005783">
    <property type="term" value="C:endoplasmic reticulum"/>
    <property type="evidence" value="ECO:0007669"/>
    <property type="project" value="TreeGrafter"/>
</dbReference>
<reference evidence="3 4" key="1">
    <citation type="submission" date="2015-09" db="EMBL/GenBank/DDBJ databases">
        <title>Draft genome of the parasitic nematode Teladorsagia circumcincta isolate WARC Sus (inbred).</title>
        <authorList>
            <person name="Mitreva M."/>
        </authorList>
    </citation>
    <scope>NUCLEOTIDE SEQUENCE [LARGE SCALE GENOMIC DNA]</scope>
    <source>
        <strain evidence="3 4">S</strain>
    </source>
</reference>
<feature type="region of interest" description="Disordered" evidence="1">
    <location>
        <begin position="231"/>
        <end position="251"/>
    </location>
</feature>
<evidence type="ECO:0000256" key="1">
    <source>
        <dbReference type="SAM" id="MobiDB-lite"/>
    </source>
</evidence>
<proteinExistence type="predicted"/>
<dbReference type="PANTHER" id="PTHR10984:SF30">
    <property type="entry name" value="ENDOPLASMIC RETICULUM-GOLGI INTERMEDIATE COMPARTMENT PROTEIN 2"/>
    <property type="match status" value="1"/>
</dbReference>
<dbReference type="InterPro" id="IPR045888">
    <property type="entry name" value="Erv"/>
</dbReference>
<sequence length="251" mass="27715">MVVATPCNNLAVFSTMDESGGLFAPLKQTIKKDPTRFELTEEEQLYWTVLRHAHSAMNEGGFRGLEEVVMIGNGMGMFQIISSNNEDEGTAGNISHRIEKFNFGPRVRGLVAPLAGAEQISMSGQDVYRYFIKVVPTKIYQGIFGRYTMAYQYSVTFLKKKLNEGEHSHGGILFEYEFCANVIEVKEAAKSLIALFIRLCAVVGGVFATSRMINNIIQLLLSFFTRSSPSSSSSSAPLLENSSLNSKAPLE</sequence>
<gene>
    <name evidence="3" type="ORF">TELCIR_00628</name>
</gene>
<dbReference type="GO" id="GO:0006890">
    <property type="term" value="P:retrograde vesicle-mediated transport, Golgi to endoplasmic reticulum"/>
    <property type="evidence" value="ECO:0007669"/>
    <property type="project" value="TreeGrafter"/>
</dbReference>
<feature type="domain" description="Endoplasmic reticulum vesicle transporter C-terminal" evidence="2">
    <location>
        <begin position="87"/>
        <end position="213"/>
    </location>
</feature>
<dbReference type="GO" id="GO:0006888">
    <property type="term" value="P:endoplasmic reticulum to Golgi vesicle-mediated transport"/>
    <property type="evidence" value="ECO:0007669"/>
    <property type="project" value="TreeGrafter"/>
</dbReference>
<dbReference type="GO" id="GO:0030134">
    <property type="term" value="C:COPII-coated ER to Golgi transport vesicle"/>
    <property type="evidence" value="ECO:0007669"/>
    <property type="project" value="TreeGrafter"/>
</dbReference>
<dbReference type="Pfam" id="PF07970">
    <property type="entry name" value="COPIIcoated_ERV"/>
    <property type="match status" value="1"/>
</dbReference>
<evidence type="ECO:0000259" key="2">
    <source>
        <dbReference type="Pfam" id="PF07970"/>
    </source>
</evidence>